<accession>A0A173RV01</accession>
<dbReference type="Proteomes" id="UP000286561">
    <property type="component" value="Unassembled WGS sequence"/>
</dbReference>
<dbReference type="GeneID" id="75046955"/>
<dbReference type="EMBL" id="QSEP01000015">
    <property type="protein sequence ID" value="RGZ84533.1"/>
    <property type="molecule type" value="Genomic_DNA"/>
</dbReference>
<dbReference type="EMBL" id="QRNJ01000023">
    <property type="protein sequence ID" value="RHK39652.1"/>
    <property type="molecule type" value="Genomic_DNA"/>
</dbReference>
<dbReference type="GO" id="GO:0004371">
    <property type="term" value="F:glycerone kinase activity"/>
    <property type="evidence" value="ECO:0007669"/>
    <property type="project" value="InterPro"/>
</dbReference>
<evidence type="ECO:0000313" key="11">
    <source>
        <dbReference type="EMBL" id="RGI91047.1"/>
    </source>
</evidence>
<keyword evidence="6" id="KW-0319">Glycerol metabolism</keyword>
<dbReference type="Proteomes" id="UP000283700">
    <property type="component" value="Unassembled WGS sequence"/>
</dbReference>
<name>A0A173RV01_9FIRM</name>
<dbReference type="GO" id="GO:0005829">
    <property type="term" value="C:cytosol"/>
    <property type="evidence" value="ECO:0007669"/>
    <property type="project" value="TreeGrafter"/>
</dbReference>
<dbReference type="EMBL" id="QSID01000008">
    <property type="protein sequence ID" value="RHC64779.1"/>
    <property type="molecule type" value="Genomic_DNA"/>
</dbReference>
<evidence type="ECO:0000256" key="1">
    <source>
        <dbReference type="ARBA" id="ARBA00001113"/>
    </source>
</evidence>
<comment type="catalytic activity">
    <reaction evidence="1">
        <text>dihydroxyacetone + phosphoenolpyruvate = dihydroxyacetone phosphate + pyruvate</text>
        <dbReference type="Rhea" id="RHEA:18381"/>
        <dbReference type="ChEBI" id="CHEBI:15361"/>
        <dbReference type="ChEBI" id="CHEBI:16016"/>
        <dbReference type="ChEBI" id="CHEBI:57642"/>
        <dbReference type="ChEBI" id="CHEBI:58702"/>
        <dbReference type="EC" id="2.7.1.121"/>
    </reaction>
</comment>
<keyword evidence="20" id="KW-1185">Reference proteome</keyword>
<dbReference type="Proteomes" id="UP000262524">
    <property type="component" value="Unassembled WGS sequence"/>
</dbReference>
<dbReference type="InterPro" id="IPR036117">
    <property type="entry name" value="DhaL_dom_sf"/>
</dbReference>
<evidence type="ECO:0000313" key="15">
    <source>
        <dbReference type="EMBL" id="RHN17718.1"/>
    </source>
</evidence>
<reference evidence="17 18" key="2">
    <citation type="submission" date="2018-08" db="EMBL/GenBank/DDBJ databases">
        <title>A genome reference for cultivated species of the human gut microbiota.</title>
        <authorList>
            <person name="Zou Y."/>
            <person name="Xue W."/>
            <person name="Luo G."/>
        </authorList>
    </citation>
    <scope>NUCLEOTIDE SEQUENCE [LARGE SCALE GENOMIC DNA]</scope>
    <source>
        <strain evidence="15 19">AF31-17AC</strain>
        <strain evidence="14 18">AF45-14BH</strain>
        <strain evidence="13 20">AM34-3LB</strain>
        <strain evidence="12 21">AM48-23BH</strain>
        <strain evidence="11 17">TM10-1AC</strain>
    </source>
</reference>
<protein>
    <recommendedName>
        <fullName evidence="3">phosphoenolpyruvate--glycerone phosphotransferase</fullName>
        <ecNumber evidence="3">2.7.1.121</ecNumber>
    </recommendedName>
</protein>
<dbReference type="InterPro" id="IPR050861">
    <property type="entry name" value="Dihydroxyacetone_Kinase"/>
</dbReference>
<dbReference type="Gene3D" id="1.25.40.340">
    <property type="match status" value="1"/>
</dbReference>
<organism evidence="10 16">
    <name type="scientific">Anaerobutyricum hallii</name>
    <dbReference type="NCBI Taxonomy" id="39488"/>
    <lineage>
        <taxon>Bacteria</taxon>
        <taxon>Bacillati</taxon>
        <taxon>Bacillota</taxon>
        <taxon>Clostridia</taxon>
        <taxon>Lachnospirales</taxon>
        <taxon>Lachnospiraceae</taxon>
        <taxon>Anaerobutyricum</taxon>
    </lineage>
</organism>
<dbReference type="EMBL" id="QRQO01000002">
    <property type="protein sequence ID" value="RHN17718.1"/>
    <property type="molecule type" value="Genomic_DNA"/>
</dbReference>
<dbReference type="AlphaFoldDB" id="A0A173RV01"/>
<dbReference type="OrthoDB" id="9800291at2"/>
<evidence type="ECO:0000313" key="19">
    <source>
        <dbReference type="Proteomes" id="UP000283700"/>
    </source>
</evidence>
<dbReference type="RefSeq" id="WP_005344492.1">
    <property type="nucleotide sequence ID" value="NZ_CABJFJ010000008.1"/>
</dbReference>
<evidence type="ECO:0000259" key="9">
    <source>
        <dbReference type="PROSITE" id="PS51480"/>
    </source>
</evidence>
<comment type="subunit">
    <text evidence="7">Homodimer. The dihydroxyacetone kinase complex is composed of a homodimer of DhaM, a homodimer of DhaK and the subunit DhaL.</text>
</comment>
<evidence type="ECO:0000313" key="17">
    <source>
        <dbReference type="Proteomes" id="UP000262524"/>
    </source>
</evidence>
<evidence type="ECO:0000256" key="4">
    <source>
        <dbReference type="ARBA" id="ARBA00022679"/>
    </source>
</evidence>
<evidence type="ECO:0000313" key="10">
    <source>
        <dbReference type="EMBL" id="CUM81399.1"/>
    </source>
</evidence>
<gene>
    <name evidence="10" type="primary">dhaL_1</name>
    <name evidence="11" type="synonym">dhaL</name>
    <name evidence="14" type="ORF">DW068_07125</name>
    <name evidence="13" type="ORF">DW833_07775</name>
    <name evidence="12" type="ORF">DW972_04410</name>
    <name evidence="15" type="ORF">DWZ29_00815</name>
    <name evidence="11" type="ORF">DXD91_03460</name>
    <name evidence="10" type="ORF">ERS852578_00412</name>
</gene>
<evidence type="ECO:0000256" key="8">
    <source>
        <dbReference type="ARBA" id="ARBA00055771"/>
    </source>
</evidence>
<dbReference type="PANTHER" id="PTHR28629">
    <property type="entry name" value="TRIOKINASE/FMN CYCLASE"/>
    <property type="match status" value="1"/>
</dbReference>
<dbReference type="NCBIfam" id="TIGR02365">
    <property type="entry name" value="dha_L_ycgS"/>
    <property type="match status" value="1"/>
</dbReference>
<comment type="function">
    <text evidence="8">ADP-binding subunit of the dihydroxyacetone kinase, which is responsible for the phosphoenolpyruvate (PEP)-dependent phosphorylation of dihydroxyacetone. DhaL-ADP is converted to DhaL-ATP via a phosphoryl group transfer from DhaM and transmits it to dihydroxyacetone binds to DhaK.</text>
</comment>
<keyword evidence="4 10" id="KW-0808">Transferase</keyword>
<dbReference type="SUPFAM" id="SSF101473">
    <property type="entry name" value="DhaL-like"/>
    <property type="match status" value="1"/>
</dbReference>
<evidence type="ECO:0000256" key="5">
    <source>
        <dbReference type="ARBA" id="ARBA00022777"/>
    </source>
</evidence>
<feature type="domain" description="DhaL" evidence="9">
    <location>
        <begin position="9"/>
        <end position="212"/>
    </location>
</feature>
<proteinExistence type="predicted"/>
<dbReference type="Proteomes" id="UP000284621">
    <property type="component" value="Unassembled WGS sequence"/>
</dbReference>
<dbReference type="EMBL" id="CYYC01000003">
    <property type="protein sequence ID" value="CUM81399.1"/>
    <property type="molecule type" value="Genomic_DNA"/>
</dbReference>
<dbReference type="EC" id="2.7.1.121" evidence="3"/>
<evidence type="ECO:0000313" key="21">
    <source>
        <dbReference type="Proteomes" id="UP000286561"/>
    </source>
</evidence>
<dbReference type="FunFam" id="1.25.40.340:FF:000002">
    <property type="entry name" value="Dihydroxyacetone kinase, L subunit"/>
    <property type="match status" value="1"/>
</dbReference>
<evidence type="ECO:0000313" key="13">
    <source>
        <dbReference type="EMBL" id="RHC64779.1"/>
    </source>
</evidence>
<dbReference type="SMART" id="SM01120">
    <property type="entry name" value="Dak2"/>
    <property type="match status" value="1"/>
</dbReference>
<dbReference type="Proteomes" id="UP000095390">
    <property type="component" value="Unassembled WGS sequence"/>
</dbReference>
<evidence type="ECO:0000313" key="20">
    <source>
        <dbReference type="Proteomes" id="UP000284621"/>
    </source>
</evidence>
<sequence length="216" mass="23751">MSEYMLSKDYFVQVIRDLIVLAEDRKEYFTDLDSAIGDGDHGINLSIGFREVNKNIEDWKGLSVRDFYNKVGTALLDKVGGSSGPLYGSFFMKFGLPIKTKGPDEGATFEEFIAMMEKGVEIIKKRGKSTTGEKTMLDTFVPAVETLRKEYEGGTPAKEAMEKAVEAGKAGLESTRNIVATKGRAMRLGERAIGHLDPGAASAAEILEVFYKDMPN</sequence>
<dbReference type="EMBL" id="QSOE01000013">
    <property type="protein sequence ID" value="RGI91047.1"/>
    <property type="molecule type" value="Genomic_DNA"/>
</dbReference>
<dbReference type="GO" id="GO:0019563">
    <property type="term" value="P:glycerol catabolic process"/>
    <property type="evidence" value="ECO:0007669"/>
    <property type="project" value="TreeGrafter"/>
</dbReference>
<dbReference type="PANTHER" id="PTHR28629:SF4">
    <property type="entry name" value="TRIOKINASE_FMN CYCLASE"/>
    <property type="match status" value="1"/>
</dbReference>
<evidence type="ECO:0000256" key="2">
    <source>
        <dbReference type="ARBA" id="ARBA00004745"/>
    </source>
</evidence>
<dbReference type="Pfam" id="PF02734">
    <property type="entry name" value="Dak2"/>
    <property type="match status" value="1"/>
</dbReference>
<comment type="pathway">
    <text evidence="2">Polyol metabolism; glycerol degradation.</text>
</comment>
<dbReference type="Proteomes" id="UP000283497">
    <property type="component" value="Unassembled WGS sequence"/>
</dbReference>
<evidence type="ECO:0000256" key="7">
    <source>
        <dbReference type="ARBA" id="ARBA00046577"/>
    </source>
</evidence>
<reference evidence="10 16" key="1">
    <citation type="submission" date="2015-09" db="EMBL/GenBank/DDBJ databases">
        <authorList>
            <consortium name="Pathogen Informatics"/>
        </authorList>
    </citation>
    <scope>NUCLEOTIDE SEQUENCE [LARGE SCALE GENOMIC DNA]</scope>
    <source>
        <strain evidence="10 16">2789STDY5834966</strain>
    </source>
</reference>
<evidence type="ECO:0000313" key="14">
    <source>
        <dbReference type="EMBL" id="RHK39652.1"/>
    </source>
</evidence>
<evidence type="ECO:0000313" key="16">
    <source>
        <dbReference type="Proteomes" id="UP000095390"/>
    </source>
</evidence>
<dbReference type="GO" id="GO:0047324">
    <property type="term" value="F:phosphoenolpyruvate-glycerone phosphotransferase activity"/>
    <property type="evidence" value="ECO:0007669"/>
    <property type="project" value="UniProtKB-EC"/>
</dbReference>
<dbReference type="PROSITE" id="PS51480">
    <property type="entry name" value="DHAL"/>
    <property type="match status" value="1"/>
</dbReference>
<dbReference type="InterPro" id="IPR012737">
    <property type="entry name" value="DhaK_L_YcgS"/>
</dbReference>
<keyword evidence="5 10" id="KW-0418">Kinase</keyword>
<dbReference type="InterPro" id="IPR004007">
    <property type="entry name" value="DhaL_dom"/>
</dbReference>
<evidence type="ECO:0000313" key="12">
    <source>
        <dbReference type="EMBL" id="RGZ84533.1"/>
    </source>
</evidence>
<evidence type="ECO:0000313" key="18">
    <source>
        <dbReference type="Proteomes" id="UP000283497"/>
    </source>
</evidence>
<evidence type="ECO:0000256" key="6">
    <source>
        <dbReference type="ARBA" id="ARBA00022798"/>
    </source>
</evidence>
<evidence type="ECO:0000256" key="3">
    <source>
        <dbReference type="ARBA" id="ARBA00012095"/>
    </source>
</evidence>